<evidence type="ECO:0000313" key="2">
    <source>
        <dbReference type="EMBL" id="ALP13660.1"/>
    </source>
</evidence>
<protein>
    <submittedName>
        <fullName evidence="2">Photosystem II subunit Z</fullName>
    </submittedName>
</protein>
<reference evidence="2" key="1">
    <citation type="submission" date="2015-05" db="EMBL/GenBank/DDBJ databases">
        <title>The Karenia brevis plastid transcriptome reveals a 5' polyadenylation process.</title>
        <authorList>
            <person name="Cahoon A.B."/>
            <person name="Carroll H.D."/>
            <person name="Wang M.Y.-W."/>
            <person name="Newby R.J."/>
        </authorList>
    </citation>
    <scope>NUCLEOTIDE SEQUENCE</scope>
    <source>
        <strain evidence="2">CCM2281</strain>
    </source>
</reference>
<geneLocation type="chloroplast" evidence="2"/>
<dbReference type="Pfam" id="PF13326">
    <property type="entry name" value="PSII_Pbs27"/>
    <property type="match status" value="1"/>
</dbReference>
<dbReference type="GO" id="GO:0009523">
    <property type="term" value="C:photosystem II"/>
    <property type="evidence" value="ECO:0007669"/>
    <property type="project" value="InterPro"/>
</dbReference>
<dbReference type="GO" id="GO:0010206">
    <property type="term" value="P:photosystem II repair"/>
    <property type="evidence" value="ECO:0007669"/>
    <property type="project" value="InterPro"/>
</dbReference>
<dbReference type="HAMAP" id="MF_01481">
    <property type="entry name" value="PSII_Psb27"/>
    <property type="match status" value="1"/>
</dbReference>
<dbReference type="InterPro" id="IPR025585">
    <property type="entry name" value="PSII_Psb27"/>
</dbReference>
<proteinExistence type="evidence at transcript level"/>
<dbReference type="Gene3D" id="1.20.58.810">
    <property type="entry name" value="Photosystem II Pbs27"/>
    <property type="match status" value="1"/>
</dbReference>
<dbReference type="InterPro" id="IPR038450">
    <property type="entry name" value="PSII_Psb27_sf"/>
</dbReference>
<name>A0A0S2QDA3_KARBR</name>
<dbReference type="PANTHER" id="PTHR34041:SF1">
    <property type="entry name" value="PHOTOSYSTEM II REPAIR PROTEIN PSB27-H1, CHLOROPLASTIC"/>
    <property type="match status" value="1"/>
</dbReference>
<gene>
    <name evidence="2" type="primary">psbZ</name>
</gene>
<dbReference type="EMBL" id="KR935854">
    <property type="protein sequence ID" value="ALP13660.1"/>
    <property type="molecule type" value="mRNA"/>
</dbReference>
<sequence>MPALAKDDDDDDSGVKAPPLRTDAVLQARDKYEFGRKYKADTKLMIDNMKIVTDMGRGTPQMEDIAKATRKQMIEYISLYRARPETTKLPSFSVMYTAINTVAGHYASYGYKYPIPEKRRVRLAEQYLEVERALARGK</sequence>
<dbReference type="AlphaFoldDB" id="A0A0S2QDA3"/>
<evidence type="ECO:0000256" key="1">
    <source>
        <dbReference type="SAM" id="MobiDB-lite"/>
    </source>
</evidence>
<feature type="region of interest" description="Disordered" evidence="1">
    <location>
        <begin position="1"/>
        <end position="20"/>
    </location>
</feature>
<keyword evidence="2" id="KW-0150">Chloroplast</keyword>
<keyword evidence="2" id="KW-0934">Plastid</keyword>
<accession>A0A0S2QDA3</accession>
<organism evidence="2">
    <name type="scientific">Karenia brevis</name>
    <name type="common">Red tide dinoflagellate</name>
    <name type="synonym">Gymnodinium breve</name>
    <dbReference type="NCBI Taxonomy" id="156230"/>
    <lineage>
        <taxon>Eukaryota</taxon>
        <taxon>Sar</taxon>
        <taxon>Alveolata</taxon>
        <taxon>Dinophyceae</taxon>
        <taxon>Gymnodiniales</taxon>
        <taxon>Kareniaceae</taxon>
        <taxon>Karenia</taxon>
    </lineage>
</organism>
<dbReference type="PANTHER" id="PTHR34041">
    <property type="entry name" value="PHOTOSYSTEM II REPAIR PROTEIN PSB27-H1, CHLOROPLASTIC"/>
    <property type="match status" value="1"/>
</dbReference>
<dbReference type="GO" id="GO:0010207">
    <property type="term" value="P:photosystem II assembly"/>
    <property type="evidence" value="ECO:0007669"/>
    <property type="project" value="InterPro"/>
</dbReference>